<dbReference type="SUPFAM" id="SSF51011">
    <property type="entry name" value="Glycosyl hydrolase domain"/>
    <property type="match status" value="1"/>
</dbReference>
<evidence type="ECO:0000259" key="9">
    <source>
        <dbReference type="Pfam" id="PF02449"/>
    </source>
</evidence>
<protein>
    <recommendedName>
        <fullName evidence="3 8">Beta-galactosidase</fullName>
        <shortName evidence="8">Beta-gal</shortName>
        <ecNumber evidence="3 8">3.2.1.23</ecNumber>
    </recommendedName>
</protein>
<evidence type="ECO:0000256" key="8">
    <source>
        <dbReference type="PIRNR" id="PIRNR001084"/>
    </source>
</evidence>
<evidence type="ECO:0000256" key="4">
    <source>
        <dbReference type="ARBA" id="ARBA00022723"/>
    </source>
</evidence>
<dbReference type="PANTHER" id="PTHR36447:SF2">
    <property type="entry name" value="BETA-GALACTOSIDASE YESZ"/>
    <property type="match status" value="1"/>
</dbReference>
<dbReference type="SUPFAM" id="SSF51445">
    <property type="entry name" value="(Trans)glycosidases"/>
    <property type="match status" value="1"/>
</dbReference>
<keyword evidence="12" id="KW-1185">Reference proteome</keyword>
<dbReference type="Proteomes" id="UP001500279">
    <property type="component" value="Unassembled WGS sequence"/>
</dbReference>
<keyword evidence="7 8" id="KW-0326">Glycosidase</keyword>
<keyword evidence="5 8" id="KW-0378">Hydrolase</keyword>
<dbReference type="InterPro" id="IPR029062">
    <property type="entry name" value="Class_I_gatase-like"/>
</dbReference>
<reference evidence="12" key="1">
    <citation type="journal article" date="2019" name="Int. J. Syst. Evol. Microbiol.">
        <title>The Global Catalogue of Microorganisms (GCM) 10K type strain sequencing project: providing services to taxonomists for standard genome sequencing and annotation.</title>
        <authorList>
            <consortium name="The Broad Institute Genomics Platform"/>
            <consortium name="The Broad Institute Genome Sequencing Center for Infectious Disease"/>
            <person name="Wu L."/>
            <person name="Ma J."/>
        </authorList>
    </citation>
    <scope>NUCLEOTIDE SEQUENCE [LARGE SCALE GENOMIC DNA]</scope>
    <source>
        <strain evidence="12">JCM 15503</strain>
    </source>
</reference>
<dbReference type="InterPro" id="IPR003476">
    <property type="entry name" value="Glyco_hydro_42"/>
</dbReference>
<dbReference type="PIRSF" id="PIRSF001084">
    <property type="entry name" value="B-galactosidase"/>
    <property type="match status" value="1"/>
</dbReference>
<comment type="similarity">
    <text evidence="2 8">Belongs to the glycosyl hydrolase 42 family.</text>
</comment>
<dbReference type="Gene3D" id="3.20.20.80">
    <property type="entry name" value="Glycosidases"/>
    <property type="match status" value="1"/>
</dbReference>
<evidence type="ECO:0000256" key="7">
    <source>
        <dbReference type="ARBA" id="ARBA00023295"/>
    </source>
</evidence>
<dbReference type="CDD" id="cd03143">
    <property type="entry name" value="A4_beta-galactosidase_middle_domain"/>
    <property type="match status" value="1"/>
</dbReference>
<evidence type="ECO:0000256" key="6">
    <source>
        <dbReference type="ARBA" id="ARBA00022833"/>
    </source>
</evidence>
<sequence length="651" mass="71669">MKLGVCYYPEQWDESLWASDARRMAELGLSTVRIAEFAWALIEPAPGRFEWDWLDRAINTLAEAGLEVVLGTPTAAPPHWLVEQHPDVLAVDAHGRTKPFGSRRHYCFSSETFHTASARVVTAMAERYGSHPAVIAWQTDNEYGCHDTTVSYSQGALKRFRAWLAERYGSIEALNQAWGNVFWSMTYARFEDVGLPVAMPAPPNPSQLLAFQRFASDEVLRYNRMQVEILRRHAPGRPVLHNFMGFFGSFEHHKMGRDLDIASWDSYPLGHLDGMNVASEAEKLAHRRTGHPDIAAFNHDLYRGVVASGRWWVMEQQAGPVNWAPWNALPLPGMVRAWTWEAFAHGAELVSYFRWRQVPYAQEQLHSGLNTPDNLLATGGEEAAQVARELATVPVETSRPARVALVVDYAGKWALDALPNSADFDVHTLQLRWYSALRRLGLDVDVLPASADFSGYQLVAVPTLPVVSPDFVDRLQRSGAQLVFGPRSGSRTAEMHIAEGLPPGPLRALFPGLRVTAVEGLRPGIALPVSLGDTSAQVTRWRDVLDLPAGLTAEGSYSDGHAAVVQHGLARYISGWLCDAGLGAVMARAASAAGLPAQPLPEGLRLRRRGRLQFAVHYGEQAVQLPAPADARFVLGGPVLEAGGVAAWWLD</sequence>
<comment type="catalytic activity">
    <reaction evidence="1 8">
        <text>Hydrolysis of terminal non-reducing beta-D-galactose residues in beta-D-galactosides.</text>
        <dbReference type="EC" id="3.2.1.23"/>
    </reaction>
</comment>
<evidence type="ECO:0000256" key="3">
    <source>
        <dbReference type="ARBA" id="ARBA00012756"/>
    </source>
</evidence>
<dbReference type="InterPro" id="IPR017853">
    <property type="entry name" value="GH"/>
</dbReference>
<keyword evidence="6" id="KW-0862">Zinc</keyword>
<feature type="domain" description="Beta-galactosidase trimerisation" evidence="10">
    <location>
        <begin position="401"/>
        <end position="595"/>
    </location>
</feature>
<dbReference type="Gene3D" id="2.60.40.1180">
    <property type="entry name" value="Golgi alpha-mannosidase II"/>
    <property type="match status" value="1"/>
</dbReference>
<dbReference type="RefSeq" id="WP_231011986.1">
    <property type="nucleotide sequence ID" value="NZ_BAAAEW010000022.1"/>
</dbReference>
<dbReference type="InterPro" id="IPR013529">
    <property type="entry name" value="Glyco_hydro_42_N"/>
</dbReference>
<evidence type="ECO:0000259" key="10">
    <source>
        <dbReference type="Pfam" id="PF08532"/>
    </source>
</evidence>
<dbReference type="Pfam" id="PF02449">
    <property type="entry name" value="Glyco_hydro_42"/>
    <property type="match status" value="1"/>
</dbReference>
<evidence type="ECO:0000256" key="2">
    <source>
        <dbReference type="ARBA" id="ARBA00005940"/>
    </source>
</evidence>
<name>A0ABP3VFR4_9BURK</name>
<evidence type="ECO:0000256" key="5">
    <source>
        <dbReference type="ARBA" id="ARBA00022801"/>
    </source>
</evidence>
<dbReference type="InterPro" id="IPR013780">
    <property type="entry name" value="Glyco_hydro_b"/>
</dbReference>
<dbReference type="Gene3D" id="3.40.50.880">
    <property type="match status" value="1"/>
</dbReference>
<evidence type="ECO:0000313" key="11">
    <source>
        <dbReference type="EMBL" id="GAA0756192.1"/>
    </source>
</evidence>
<keyword evidence="4" id="KW-0479">Metal-binding</keyword>
<feature type="domain" description="Glycoside hydrolase family 42 N-terminal" evidence="9">
    <location>
        <begin position="6"/>
        <end position="392"/>
    </location>
</feature>
<dbReference type="EMBL" id="BAAAEW010000022">
    <property type="protein sequence ID" value="GAA0756192.1"/>
    <property type="molecule type" value="Genomic_DNA"/>
</dbReference>
<dbReference type="InterPro" id="IPR013738">
    <property type="entry name" value="Beta_galactosidase_Trimer"/>
</dbReference>
<comment type="caution">
    <text evidence="11">The sequence shown here is derived from an EMBL/GenBank/DDBJ whole genome shotgun (WGS) entry which is preliminary data.</text>
</comment>
<evidence type="ECO:0000313" key="12">
    <source>
        <dbReference type="Proteomes" id="UP001500279"/>
    </source>
</evidence>
<dbReference type="Pfam" id="PF08532">
    <property type="entry name" value="Glyco_hydro_42M"/>
    <property type="match status" value="1"/>
</dbReference>
<evidence type="ECO:0000256" key="1">
    <source>
        <dbReference type="ARBA" id="ARBA00001412"/>
    </source>
</evidence>
<gene>
    <name evidence="11" type="ORF">GCM10009107_34420</name>
</gene>
<dbReference type="PANTHER" id="PTHR36447">
    <property type="entry name" value="BETA-GALACTOSIDASE GANA"/>
    <property type="match status" value="1"/>
</dbReference>
<proteinExistence type="inferred from homology"/>
<accession>A0ABP3VFR4</accession>
<organism evidence="11 12">
    <name type="scientific">Ideonella azotifigens</name>
    <dbReference type="NCBI Taxonomy" id="513160"/>
    <lineage>
        <taxon>Bacteria</taxon>
        <taxon>Pseudomonadati</taxon>
        <taxon>Pseudomonadota</taxon>
        <taxon>Betaproteobacteria</taxon>
        <taxon>Burkholderiales</taxon>
        <taxon>Sphaerotilaceae</taxon>
        <taxon>Ideonella</taxon>
    </lineage>
</organism>
<dbReference type="SUPFAM" id="SSF52317">
    <property type="entry name" value="Class I glutamine amidotransferase-like"/>
    <property type="match status" value="1"/>
</dbReference>
<dbReference type="EC" id="3.2.1.23" evidence="3 8"/>